<feature type="non-terminal residue" evidence="2">
    <location>
        <position position="1"/>
    </location>
</feature>
<sequence length="62" mass="6848">VKSSSSQYSPVESPKTLRRSWSSIQDSDDAPTLPSKSLRLGFYQASLARHDNQIPPSSEGRL</sequence>
<evidence type="ECO:0000256" key="1">
    <source>
        <dbReference type="SAM" id="MobiDB-lite"/>
    </source>
</evidence>
<organism evidence="2 3">
    <name type="scientific">Hymenolepis diminuta</name>
    <name type="common">Rat tapeworm</name>
    <dbReference type="NCBI Taxonomy" id="6216"/>
    <lineage>
        <taxon>Eukaryota</taxon>
        <taxon>Metazoa</taxon>
        <taxon>Spiralia</taxon>
        <taxon>Lophotrochozoa</taxon>
        <taxon>Platyhelminthes</taxon>
        <taxon>Cestoda</taxon>
        <taxon>Eucestoda</taxon>
        <taxon>Cyclophyllidea</taxon>
        <taxon>Hymenolepididae</taxon>
        <taxon>Hymenolepis</taxon>
    </lineage>
</organism>
<feature type="compositionally biased region" description="Low complexity" evidence="1">
    <location>
        <begin position="1"/>
        <end position="13"/>
    </location>
</feature>
<accession>A0A564YAF9</accession>
<dbReference type="Proteomes" id="UP000321570">
    <property type="component" value="Unassembled WGS sequence"/>
</dbReference>
<proteinExistence type="predicted"/>
<reference evidence="2 3" key="1">
    <citation type="submission" date="2019-07" db="EMBL/GenBank/DDBJ databases">
        <authorList>
            <person name="Jastrzebski P J."/>
            <person name="Paukszto L."/>
            <person name="Jastrzebski P J."/>
        </authorList>
    </citation>
    <scope>NUCLEOTIDE SEQUENCE [LARGE SCALE GENOMIC DNA]</scope>
    <source>
        <strain evidence="2 3">WMS-il1</strain>
    </source>
</reference>
<keyword evidence="3" id="KW-1185">Reference proteome</keyword>
<feature type="region of interest" description="Disordered" evidence="1">
    <location>
        <begin position="1"/>
        <end position="35"/>
    </location>
</feature>
<feature type="non-terminal residue" evidence="2">
    <location>
        <position position="62"/>
    </location>
</feature>
<protein>
    <submittedName>
        <fullName evidence="2">Uncharacterized protein</fullName>
    </submittedName>
</protein>
<dbReference type="AlphaFoldDB" id="A0A564YAF9"/>
<evidence type="ECO:0000313" key="3">
    <source>
        <dbReference type="Proteomes" id="UP000321570"/>
    </source>
</evidence>
<gene>
    <name evidence="2" type="ORF">WMSIL1_LOCUS4241</name>
</gene>
<name>A0A564YAF9_HYMDI</name>
<evidence type="ECO:0000313" key="2">
    <source>
        <dbReference type="EMBL" id="VUZ43959.1"/>
    </source>
</evidence>
<dbReference type="EMBL" id="CABIJS010000122">
    <property type="protein sequence ID" value="VUZ43959.1"/>
    <property type="molecule type" value="Genomic_DNA"/>
</dbReference>